<evidence type="ECO:0000256" key="1">
    <source>
        <dbReference type="SAM" id="MobiDB-lite"/>
    </source>
</evidence>
<proteinExistence type="predicted"/>
<keyword evidence="3" id="KW-1185">Reference proteome</keyword>
<dbReference type="Gramene" id="PGSC0003DMT400092358">
    <property type="protein sequence ID" value="PGSC0003DMT400092358"/>
    <property type="gene ID" value="PGSC0003DMG400041929"/>
</dbReference>
<feature type="compositionally biased region" description="Polar residues" evidence="1">
    <location>
        <begin position="45"/>
        <end position="67"/>
    </location>
</feature>
<feature type="compositionally biased region" description="Basic residues" evidence="1">
    <location>
        <begin position="108"/>
        <end position="123"/>
    </location>
</feature>
<name>M1DPM9_SOLTU</name>
<feature type="compositionally biased region" description="Basic and acidic residues" evidence="1">
    <location>
        <begin position="32"/>
        <end position="43"/>
    </location>
</feature>
<reference evidence="2" key="2">
    <citation type="submission" date="2015-06" db="UniProtKB">
        <authorList>
            <consortium name="EnsemblPlants"/>
        </authorList>
    </citation>
    <scope>IDENTIFICATION</scope>
    <source>
        <strain evidence="2">DM1-3 516 R44</strain>
    </source>
</reference>
<dbReference type="AlphaFoldDB" id="M1DPM9"/>
<dbReference type="EnsemblPlants" id="PGSC0003DMT400092358">
    <property type="protein sequence ID" value="PGSC0003DMT400092358"/>
    <property type="gene ID" value="PGSC0003DMG400041929"/>
</dbReference>
<dbReference type="InParanoid" id="M1DPM9"/>
<organism evidence="2 3">
    <name type="scientific">Solanum tuberosum</name>
    <name type="common">Potato</name>
    <dbReference type="NCBI Taxonomy" id="4113"/>
    <lineage>
        <taxon>Eukaryota</taxon>
        <taxon>Viridiplantae</taxon>
        <taxon>Streptophyta</taxon>
        <taxon>Embryophyta</taxon>
        <taxon>Tracheophyta</taxon>
        <taxon>Spermatophyta</taxon>
        <taxon>Magnoliopsida</taxon>
        <taxon>eudicotyledons</taxon>
        <taxon>Gunneridae</taxon>
        <taxon>Pentapetalae</taxon>
        <taxon>asterids</taxon>
        <taxon>lamiids</taxon>
        <taxon>Solanales</taxon>
        <taxon>Solanaceae</taxon>
        <taxon>Solanoideae</taxon>
        <taxon>Solaneae</taxon>
        <taxon>Solanum</taxon>
    </lineage>
</organism>
<evidence type="ECO:0000313" key="3">
    <source>
        <dbReference type="Proteomes" id="UP000011115"/>
    </source>
</evidence>
<feature type="region of interest" description="Disordered" evidence="1">
    <location>
        <begin position="1"/>
        <end position="123"/>
    </location>
</feature>
<dbReference type="Proteomes" id="UP000011115">
    <property type="component" value="Unassembled WGS sequence"/>
</dbReference>
<dbReference type="PaxDb" id="4113-PGSC0003DMT400092358"/>
<accession>M1DPM9</accession>
<sequence length="123" mass="13418">MAEAEGGMEGGSQEKHTNMQEGVSKGGNLPHVLHEDTHIDHSPNPRASATTQVQQQNQSGDKNQTVTEIEDPREQVGIRNKETQNRGAMAKDMGSKESTSNQEGTPKSKNKPSKNKREAAKKK</sequence>
<feature type="compositionally biased region" description="Polar residues" evidence="1">
    <location>
        <begin position="96"/>
        <end position="105"/>
    </location>
</feature>
<feature type="compositionally biased region" description="Basic and acidic residues" evidence="1">
    <location>
        <begin position="70"/>
        <end position="84"/>
    </location>
</feature>
<dbReference type="HOGENOM" id="CLU_2019278_0_0_1"/>
<reference evidence="3" key="1">
    <citation type="journal article" date="2011" name="Nature">
        <title>Genome sequence and analysis of the tuber crop potato.</title>
        <authorList>
            <consortium name="The Potato Genome Sequencing Consortium"/>
        </authorList>
    </citation>
    <scope>NUCLEOTIDE SEQUENCE [LARGE SCALE GENOMIC DNA]</scope>
    <source>
        <strain evidence="3">cv. DM1-3 516 R44</strain>
    </source>
</reference>
<protein>
    <submittedName>
        <fullName evidence="2">Uncharacterized protein</fullName>
    </submittedName>
</protein>
<evidence type="ECO:0000313" key="2">
    <source>
        <dbReference type="EnsemblPlants" id="PGSC0003DMT400092358"/>
    </source>
</evidence>